<keyword evidence="4" id="KW-0812">Transmembrane</keyword>
<dbReference type="Proteomes" id="UP001595377">
    <property type="component" value="Unassembled WGS sequence"/>
</dbReference>
<evidence type="ECO:0000256" key="5">
    <source>
        <dbReference type="ARBA" id="ARBA00022971"/>
    </source>
</evidence>
<dbReference type="InterPro" id="IPR003688">
    <property type="entry name" value="TraG/VirD4"/>
</dbReference>
<reference evidence="9" key="1">
    <citation type="journal article" date="2019" name="Int. J. Syst. Evol. Microbiol.">
        <title>The Global Catalogue of Microorganisms (GCM) 10K type strain sequencing project: providing services to taxonomists for standard genome sequencing and annotation.</title>
        <authorList>
            <consortium name="The Broad Institute Genomics Platform"/>
            <consortium name="The Broad Institute Genome Sequencing Center for Infectious Disease"/>
            <person name="Wu L."/>
            <person name="Ma J."/>
        </authorList>
    </citation>
    <scope>NUCLEOTIDE SEQUENCE [LARGE SCALE GENOMIC DNA]</scope>
    <source>
        <strain evidence="9">KCTC 52677</strain>
    </source>
</reference>
<dbReference type="Gene3D" id="3.40.50.300">
    <property type="entry name" value="P-loop containing nucleotide triphosphate hydrolases"/>
    <property type="match status" value="1"/>
</dbReference>
<keyword evidence="9" id="KW-1185">Reference proteome</keyword>
<dbReference type="EMBL" id="JBHRSP010000001">
    <property type="protein sequence ID" value="MFC3071583.1"/>
    <property type="molecule type" value="Genomic_DNA"/>
</dbReference>
<evidence type="ECO:0000256" key="1">
    <source>
        <dbReference type="ARBA" id="ARBA00004651"/>
    </source>
</evidence>
<evidence type="ECO:0000256" key="4">
    <source>
        <dbReference type="ARBA" id="ARBA00022692"/>
    </source>
</evidence>
<evidence type="ECO:0000256" key="7">
    <source>
        <dbReference type="ARBA" id="ARBA00023136"/>
    </source>
</evidence>
<gene>
    <name evidence="8" type="ORF">ACFOHH_00525</name>
</gene>
<dbReference type="RefSeq" id="WP_257315973.1">
    <property type="nucleotide sequence ID" value="NZ_JANFDG010000016.1"/>
</dbReference>
<evidence type="ECO:0000256" key="3">
    <source>
        <dbReference type="ARBA" id="ARBA00022475"/>
    </source>
</evidence>
<evidence type="ECO:0000313" key="8">
    <source>
        <dbReference type="EMBL" id="MFC3071583.1"/>
    </source>
</evidence>
<accession>A0ABV7DAJ0</accession>
<protein>
    <submittedName>
        <fullName evidence="8">Type IV secretory system conjugative DNA transfer family protein</fullName>
    </submittedName>
</protein>
<keyword evidence="5" id="KW-0184">Conjugation</keyword>
<evidence type="ECO:0000256" key="6">
    <source>
        <dbReference type="ARBA" id="ARBA00022989"/>
    </source>
</evidence>
<dbReference type="PANTHER" id="PTHR37937">
    <property type="entry name" value="CONJUGATIVE TRANSFER: DNA TRANSPORT"/>
    <property type="match status" value="1"/>
</dbReference>
<keyword evidence="6" id="KW-1133">Transmembrane helix</keyword>
<dbReference type="Pfam" id="PF02534">
    <property type="entry name" value="T4SS-DNA_transf"/>
    <property type="match status" value="1"/>
</dbReference>
<comment type="caution">
    <text evidence="8">The sequence shown here is derived from an EMBL/GenBank/DDBJ whole genome shotgun (WGS) entry which is preliminary data.</text>
</comment>
<dbReference type="InterPro" id="IPR051539">
    <property type="entry name" value="T4SS-coupling_protein"/>
</dbReference>
<evidence type="ECO:0000256" key="2">
    <source>
        <dbReference type="ARBA" id="ARBA00008806"/>
    </source>
</evidence>
<comment type="similarity">
    <text evidence="2">Belongs to the VirD4/TraG family.</text>
</comment>
<keyword evidence="3" id="KW-1003">Cell membrane</keyword>
<dbReference type="InterPro" id="IPR027417">
    <property type="entry name" value="P-loop_NTPase"/>
</dbReference>
<evidence type="ECO:0000313" key="9">
    <source>
        <dbReference type="Proteomes" id="UP001595377"/>
    </source>
</evidence>
<dbReference type="SUPFAM" id="SSF52540">
    <property type="entry name" value="P-loop containing nucleoside triphosphate hydrolases"/>
    <property type="match status" value="1"/>
</dbReference>
<name>A0ABV7DAJ0_9HYPH</name>
<dbReference type="CDD" id="cd01127">
    <property type="entry name" value="TrwB_TraG_TraD_VirD4"/>
    <property type="match status" value="1"/>
</dbReference>
<proteinExistence type="inferred from homology"/>
<sequence>MANNPQHPSPWGAFLVAAGCAWGAWSVPNDAATWALGTVSAISLIAGADRLRGELERDRRRKEADTPSGVYGTAAWLNGDAAAGAGLTDPSGLFLGALDGRMLFHKGKAHLLTVAPARSGKGISVVVPNLLHWQGSVFVTDPKGELAGVTAGHRQSRFGQKVVILNPWGLHGLPQHRFNPLAYLVDLYNDEAGRRGLTEEVAALALQLLPEPEDARNRFFREGSRKLLRALMLHLATRGQPEGCTLPELWRLLQNSRRLDAALVEMAGSDVLGGVVADLADDIAGAIEKSPESFQSFAEGARQTVSIFDPAGWLAGSVEASDFSFAEMKTGKVSVYLVIPPDRVATHGMWLGLLARQAIAAVARQPGNTPVLFMLDEFANMGKLAGLSDALTLLPGLGVRVWMIVQSLDQLRVVYGTAATNTILSQAEVRQFFAVQDLGLAKMLSDALGQRTVKTTSINLGRKEDDDPGVSRGEAARPLMSPDEIRLMGTGEQLLLIQSLPPIRAVRVPFWNVAPWGEWAAPNPVEGAHPRPEPSFRLSYY</sequence>
<keyword evidence="7" id="KW-0472">Membrane</keyword>
<dbReference type="PANTHER" id="PTHR37937:SF1">
    <property type="entry name" value="CONJUGATIVE TRANSFER: DNA TRANSPORT"/>
    <property type="match status" value="1"/>
</dbReference>
<comment type="subcellular location">
    <subcellularLocation>
        <location evidence="1">Cell membrane</location>
        <topology evidence="1">Multi-pass membrane protein</topology>
    </subcellularLocation>
</comment>
<organism evidence="8 9">
    <name type="scientific">Shinella pollutisoli</name>
    <dbReference type="NCBI Taxonomy" id="2250594"/>
    <lineage>
        <taxon>Bacteria</taxon>
        <taxon>Pseudomonadati</taxon>
        <taxon>Pseudomonadota</taxon>
        <taxon>Alphaproteobacteria</taxon>
        <taxon>Hyphomicrobiales</taxon>
        <taxon>Rhizobiaceae</taxon>
        <taxon>Shinella</taxon>
    </lineage>
</organism>